<organism evidence="3 4">
    <name type="scientific">Botryotinia fuckeliana (strain B05.10)</name>
    <name type="common">Noble rot fungus</name>
    <name type="synonym">Botrytis cinerea</name>
    <dbReference type="NCBI Taxonomy" id="332648"/>
    <lineage>
        <taxon>Eukaryota</taxon>
        <taxon>Fungi</taxon>
        <taxon>Dikarya</taxon>
        <taxon>Ascomycota</taxon>
        <taxon>Pezizomycotina</taxon>
        <taxon>Leotiomycetes</taxon>
        <taxon>Helotiales</taxon>
        <taxon>Sclerotiniaceae</taxon>
        <taxon>Botrytis</taxon>
    </lineage>
</organism>
<dbReference type="OrthoDB" id="1933717at2759"/>
<evidence type="ECO:0000313" key="4">
    <source>
        <dbReference type="Proteomes" id="UP000001798"/>
    </source>
</evidence>
<dbReference type="KEGG" id="bfu:BCIN_14g00010"/>
<evidence type="ECO:0008006" key="5">
    <source>
        <dbReference type="Google" id="ProtNLM"/>
    </source>
</evidence>
<comment type="similarity">
    <text evidence="1 2">Belongs to the short-chain dehydrogenases/reductases (SDR) family.</text>
</comment>
<dbReference type="EMBL" id="CP009818">
    <property type="protein sequence ID" value="ATZ56757.1"/>
    <property type="molecule type" value="Genomic_DNA"/>
</dbReference>
<dbReference type="GO" id="GO:0005737">
    <property type="term" value="C:cytoplasm"/>
    <property type="evidence" value="ECO:0007669"/>
    <property type="project" value="TreeGrafter"/>
</dbReference>
<gene>
    <name evidence="3" type="ORF">BCIN_14g00010</name>
</gene>
<dbReference type="Proteomes" id="UP000001798">
    <property type="component" value="Chromosome 14"/>
</dbReference>
<dbReference type="OMA" id="SWGAKVW"/>
<evidence type="ECO:0000313" key="3">
    <source>
        <dbReference type="EMBL" id="ATZ56757.1"/>
    </source>
</evidence>
<evidence type="ECO:0000256" key="1">
    <source>
        <dbReference type="ARBA" id="ARBA00006484"/>
    </source>
</evidence>
<dbReference type="InterPro" id="IPR002347">
    <property type="entry name" value="SDR_fam"/>
</dbReference>
<dbReference type="Pfam" id="PF00106">
    <property type="entry name" value="adh_short"/>
    <property type="match status" value="1"/>
</dbReference>
<dbReference type="PANTHER" id="PTHR43544">
    <property type="entry name" value="SHORT-CHAIN DEHYDROGENASE/REDUCTASE"/>
    <property type="match status" value="1"/>
</dbReference>
<dbReference type="SUPFAM" id="SSF51735">
    <property type="entry name" value="NAD(P)-binding Rossmann-fold domains"/>
    <property type="match status" value="1"/>
</dbReference>
<reference evidence="3 4" key="1">
    <citation type="journal article" date="2011" name="PLoS Genet.">
        <title>Genomic analysis of the necrotrophic fungal pathogens Sclerotinia sclerotiorum and Botrytis cinerea.</title>
        <authorList>
            <person name="Amselem J."/>
            <person name="Cuomo C.A."/>
            <person name="van Kan J.A."/>
            <person name="Viaud M."/>
            <person name="Benito E.P."/>
            <person name="Couloux A."/>
            <person name="Coutinho P.M."/>
            <person name="de Vries R.P."/>
            <person name="Dyer P.S."/>
            <person name="Fillinger S."/>
            <person name="Fournier E."/>
            <person name="Gout L."/>
            <person name="Hahn M."/>
            <person name="Kohn L."/>
            <person name="Lapalu N."/>
            <person name="Plummer K.M."/>
            <person name="Pradier J.M."/>
            <person name="Quevillon E."/>
            <person name="Sharon A."/>
            <person name="Simon A."/>
            <person name="ten Have A."/>
            <person name="Tudzynski B."/>
            <person name="Tudzynski P."/>
            <person name="Wincker P."/>
            <person name="Andrew M."/>
            <person name="Anthouard V."/>
            <person name="Beever R.E."/>
            <person name="Beffa R."/>
            <person name="Benoit I."/>
            <person name="Bouzid O."/>
            <person name="Brault B."/>
            <person name="Chen Z."/>
            <person name="Choquer M."/>
            <person name="Collemare J."/>
            <person name="Cotton P."/>
            <person name="Danchin E.G."/>
            <person name="Da Silva C."/>
            <person name="Gautier A."/>
            <person name="Giraud C."/>
            <person name="Giraud T."/>
            <person name="Gonzalez C."/>
            <person name="Grossetete S."/>
            <person name="Guldener U."/>
            <person name="Henrissat B."/>
            <person name="Howlett B.J."/>
            <person name="Kodira C."/>
            <person name="Kretschmer M."/>
            <person name="Lappartient A."/>
            <person name="Leroch M."/>
            <person name="Levis C."/>
            <person name="Mauceli E."/>
            <person name="Neuveglise C."/>
            <person name="Oeser B."/>
            <person name="Pearson M."/>
            <person name="Poulain J."/>
            <person name="Poussereau N."/>
            <person name="Quesneville H."/>
            <person name="Rascle C."/>
            <person name="Schumacher J."/>
            <person name="Segurens B."/>
            <person name="Sexton A."/>
            <person name="Silva E."/>
            <person name="Sirven C."/>
            <person name="Soanes D.M."/>
            <person name="Talbot N.J."/>
            <person name="Templeton M."/>
            <person name="Yandava C."/>
            <person name="Yarden O."/>
            <person name="Zeng Q."/>
            <person name="Rollins J.A."/>
            <person name="Lebrun M.H."/>
            <person name="Dickman M."/>
        </authorList>
    </citation>
    <scope>NUCLEOTIDE SEQUENCE [LARGE SCALE GENOMIC DNA]</scope>
    <source>
        <strain evidence="3 4">B05.10</strain>
    </source>
</reference>
<dbReference type="PRINTS" id="PR00080">
    <property type="entry name" value="SDRFAMILY"/>
</dbReference>
<dbReference type="PANTHER" id="PTHR43544:SF32">
    <property type="entry name" value="CHAIN DEHYDROGENASE, PUTATIVE (AFU_ORTHOLOGUE AFUA_5G01530)-RELATED"/>
    <property type="match status" value="1"/>
</dbReference>
<dbReference type="Gene3D" id="3.40.50.720">
    <property type="entry name" value="NAD(P)-binding Rossmann-like Domain"/>
    <property type="match status" value="1"/>
</dbReference>
<reference evidence="3 4" key="2">
    <citation type="journal article" date="2012" name="Eukaryot. Cell">
        <title>Genome update of Botrytis cinerea strains B05.10 and T4.</title>
        <authorList>
            <person name="Staats M."/>
            <person name="van Kan J.A."/>
        </authorList>
    </citation>
    <scope>NUCLEOTIDE SEQUENCE [LARGE SCALE GENOMIC DNA]</scope>
    <source>
        <strain evidence="3 4">B05.10</strain>
    </source>
</reference>
<keyword evidence="4" id="KW-1185">Reference proteome</keyword>
<dbReference type="GO" id="GO:0016491">
    <property type="term" value="F:oxidoreductase activity"/>
    <property type="evidence" value="ECO:0007669"/>
    <property type="project" value="TreeGrafter"/>
</dbReference>
<protein>
    <recommendedName>
        <fullName evidence="5">Short chain dehydrogenase</fullName>
    </recommendedName>
</protein>
<dbReference type="GO" id="GO:0019748">
    <property type="term" value="P:secondary metabolic process"/>
    <property type="evidence" value="ECO:0007669"/>
    <property type="project" value="TreeGrafter"/>
</dbReference>
<reference evidence="3 4" key="3">
    <citation type="journal article" date="2017" name="Mol. Plant Pathol.">
        <title>A gapless genome sequence of the fungus Botrytis cinerea.</title>
        <authorList>
            <person name="Van Kan J.A."/>
            <person name="Stassen J.H."/>
            <person name="Mosbach A."/>
            <person name="Van Der Lee T.A."/>
            <person name="Faino L."/>
            <person name="Farmer A.D."/>
            <person name="Papasotiriou D.G."/>
            <person name="Zhou S."/>
            <person name="Seidl M.F."/>
            <person name="Cottam E."/>
            <person name="Edel D."/>
            <person name="Hahn M."/>
            <person name="Schwartz D.C."/>
            <person name="Dietrich R.A."/>
            <person name="Widdison S."/>
            <person name="Scalliet G."/>
        </authorList>
    </citation>
    <scope>NUCLEOTIDE SEQUENCE [LARGE SCALE GENOMIC DNA]</scope>
    <source>
        <strain evidence="3 4">B05.10</strain>
    </source>
</reference>
<name>A0A384K2K0_BOTFB</name>
<dbReference type="GeneID" id="5425758"/>
<dbReference type="PRINTS" id="PR00081">
    <property type="entry name" value="GDHRDH"/>
</dbReference>
<dbReference type="AlphaFoldDB" id="A0A384K2K0"/>
<proteinExistence type="inferred from homology"/>
<dbReference type="RefSeq" id="XP_001545304.1">
    <property type="nucleotide sequence ID" value="XM_001545254.2"/>
</dbReference>
<accession>A0A384K2K0</accession>
<dbReference type="VEuPathDB" id="FungiDB:Bcin14g00010"/>
<dbReference type="InterPro" id="IPR036291">
    <property type="entry name" value="NAD(P)-bd_dom_sf"/>
</dbReference>
<evidence type="ECO:0000256" key="2">
    <source>
        <dbReference type="RuleBase" id="RU000363"/>
    </source>
</evidence>
<dbReference type="InterPro" id="IPR051468">
    <property type="entry name" value="Fungal_SecMetab_SDRs"/>
</dbReference>
<sequence>MESKRIILVTGANAGIGFDTTYALSNASPNNHIILAARSAEKGSKALAEIEARKPAGTISLIELDITKDESIAAAVAKITTDFGVLDVLVNNAGVTPQDDIDRRAAYITTLNTNSISPLLLTEAMVPLLQKSKDPRIINVSSCLGSIFERLNPDFQYYGATQEVYRMSKAALNMATACMSVNYKSWGAKVWAFCPGYVVTNLAGEKQRQNMIDQGAESSETSAAGIVEIVEGRRDGQPDIFLARYNETWNW</sequence>